<evidence type="ECO:0000313" key="2">
    <source>
        <dbReference type="Proteomes" id="UP000319040"/>
    </source>
</evidence>
<protein>
    <submittedName>
        <fullName evidence="1">Uncharacterized protein</fullName>
    </submittedName>
</protein>
<evidence type="ECO:0000313" key="1">
    <source>
        <dbReference type="EMBL" id="SMO46751.1"/>
    </source>
</evidence>
<proteinExistence type="predicted"/>
<name>A0A521BIN2_SACCC</name>
<keyword evidence="2" id="KW-1185">Reference proteome</keyword>
<reference evidence="1 2" key="1">
    <citation type="submission" date="2017-05" db="EMBL/GenBank/DDBJ databases">
        <authorList>
            <person name="Varghese N."/>
            <person name="Submissions S."/>
        </authorList>
    </citation>
    <scope>NUCLEOTIDE SEQUENCE [LARGE SCALE GENOMIC DNA]</scope>
    <source>
        <strain evidence="1 2">DSM 27040</strain>
    </source>
</reference>
<dbReference type="EMBL" id="FXTB01000001">
    <property type="protein sequence ID" value="SMO46751.1"/>
    <property type="molecule type" value="Genomic_DNA"/>
</dbReference>
<sequence>MKTELLNIINNADEPVYELDSYIAALEPECKKDIAWKELKQIALSGKLQQRFIALTVISENKPIYLEQLTSELIGEKHFAKNELILKPIVNICSTLMKEEHISFMQDVLDYAAKNDKEFLYELTLRNLLATSSWENVIEELIKVVSTSDELTIVDLLAFFINEQGIQGYQSLVKHFPSVEQRKVNELDKKIKKRLKDGYQNLK</sequence>
<organism evidence="1 2">
    <name type="scientific">Saccharicrinis carchari</name>
    <dbReference type="NCBI Taxonomy" id="1168039"/>
    <lineage>
        <taxon>Bacteria</taxon>
        <taxon>Pseudomonadati</taxon>
        <taxon>Bacteroidota</taxon>
        <taxon>Bacteroidia</taxon>
        <taxon>Marinilabiliales</taxon>
        <taxon>Marinilabiliaceae</taxon>
        <taxon>Saccharicrinis</taxon>
    </lineage>
</organism>
<dbReference type="AlphaFoldDB" id="A0A521BIN2"/>
<accession>A0A521BIN2</accession>
<gene>
    <name evidence="1" type="ORF">SAMN06265379_101952</name>
</gene>
<dbReference type="RefSeq" id="WP_142532267.1">
    <property type="nucleotide sequence ID" value="NZ_FXTB01000001.1"/>
</dbReference>
<dbReference type="Proteomes" id="UP000319040">
    <property type="component" value="Unassembled WGS sequence"/>
</dbReference>